<reference evidence="1 2" key="1">
    <citation type="journal article" date="2016" name="Int. J. Syst. Evol. Microbiol.">
        <title>Descriptions of Anaerotaenia torta gen. nov., sp. nov. and Anaerocolumna cellulosilytica gen. nov., sp. nov. isolated from a methanogenic reactor of cattle waste.</title>
        <authorList>
            <person name="Uek A."/>
            <person name="Ohtaki Y."/>
            <person name="Kaku N."/>
            <person name="Ueki K."/>
        </authorList>
    </citation>
    <scope>NUCLEOTIDE SEQUENCE [LARGE SCALE GENOMIC DNA]</scope>
    <source>
        <strain evidence="1 2">SN021</strain>
    </source>
</reference>
<protein>
    <submittedName>
        <fullName evidence="1">Uncharacterized protein</fullName>
    </submittedName>
</protein>
<evidence type="ECO:0000313" key="1">
    <source>
        <dbReference type="EMBL" id="BCJ95841.1"/>
    </source>
</evidence>
<accession>A0A6S6RAG1</accession>
<sequence>MYKKNYCKSFEYRRNALDKIRDMLGQVDESTTLGYIYNPNTEQENLDIMNKALNRSNKKSQKN</sequence>
<proteinExistence type="predicted"/>
<keyword evidence="2" id="KW-1185">Reference proteome</keyword>
<organism evidence="1 2">
    <name type="scientific">Anaerocolumna cellulosilytica</name>
    <dbReference type="NCBI Taxonomy" id="433286"/>
    <lineage>
        <taxon>Bacteria</taxon>
        <taxon>Bacillati</taxon>
        <taxon>Bacillota</taxon>
        <taxon>Clostridia</taxon>
        <taxon>Lachnospirales</taxon>
        <taxon>Lachnospiraceae</taxon>
        <taxon>Anaerocolumna</taxon>
    </lineage>
</organism>
<dbReference type="KEGG" id="acel:acsn021_34100"/>
<evidence type="ECO:0000313" key="2">
    <source>
        <dbReference type="Proteomes" id="UP000515561"/>
    </source>
</evidence>
<dbReference type="EMBL" id="AP023367">
    <property type="protein sequence ID" value="BCJ95841.1"/>
    <property type="molecule type" value="Genomic_DNA"/>
</dbReference>
<gene>
    <name evidence="1" type="ORF">acsn021_34100</name>
</gene>
<dbReference type="Proteomes" id="UP000515561">
    <property type="component" value="Chromosome"/>
</dbReference>
<dbReference type="AlphaFoldDB" id="A0A6S6RAG1"/>
<name>A0A6S6RAG1_9FIRM</name>